<keyword evidence="11 17" id="KW-0186">Copper</keyword>
<reference evidence="22 23" key="1">
    <citation type="journal article" date="2011" name="J. Bacteriol.">
        <title>Genome sequence of Brevibacillus laterosporus LMG 15441, a pathogen of invertebrates.</title>
        <authorList>
            <person name="Djukic M."/>
            <person name="Poehlein A."/>
            <person name="Thurmer A."/>
            <person name="Daniel R."/>
        </authorList>
    </citation>
    <scope>NUCLEOTIDE SEQUENCE [LARGE SCALE GENOMIC DNA]</scope>
    <source>
        <strain evidence="22 23">LMG 15441</strain>
    </source>
</reference>
<dbReference type="Pfam" id="PF00034">
    <property type="entry name" value="Cytochrom_C"/>
    <property type="match status" value="1"/>
</dbReference>
<comment type="catalytic activity">
    <reaction evidence="14 17">
        <text>4 Fe(II)-[cytochrome c] + O2 + 8 H(+)(in) = 4 Fe(III)-[cytochrome c] + 2 H2O + 4 H(+)(out)</text>
        <dbReference type="Rhea" id="RHEA:11436"/>
        <dbReference type="Rhea" id="RHEA-COMP:10350"/>
        <dbReference type="Rhea" id="RHEA-COMP:14399"/>
        <dbReference type="ChEBI" id="CHEBI:15377"/>
        <dbReference type="ChEBI" id="CHEBI:15378"/>
        <dbReference type="ChEBI" id="CHEBI:15379"/>
        <dbReference type="ChEBI" id="CHEBI:29033"/>
        <dbReference type="ChEBI" id="CHEBI:29034"/>
        <dbReference type="EC" id="7.1.1.9"/>
    </reaction>
</comment>
<feature type="transmembrane region" description="Helical" evidence="18">
    <location>
        <begin position="91"/>
        <end position="111"/>
    </location>
</feature>
<evidence type="ECO:0000256" key="9">
    <source>
        <dbReference type="ARBA" id="ARBA00022989"/>
    </source>
</evidence>
<evidence type="ECO:0000256" key="2">
    <source>
        <dbReference type="ARBA" id="ARBA00007866"/>
    </source>
</evidence>
<gene>
    <name evidence="22" type="ORF">BRLA_c010500</name>
</gene>
<proteinExistence type="inferred from homology"/>
<dbReference type="STRING" id="1042163.BRLA_c010500"/>
<keyword evidence="6 15" id="KW-0479">Metal-binding</keyword>
<evidence type="ECO:0000256" key="13">
    <source>
        <dbReference type="ARBA" id="ARBA00024688"/>
    </source>
</evidence>
<dbReference type="GO" id="GO:0020037">
    <property type="term" value="F:heme binding"/>
    <property type="evidence" value="ECO:0007669"/>
    <property type="project" value="InterPro"/>
</dbReference>
<dbReference type="PROSITE" id="PS50999">
    <property type="entry name" value="COX2_TM"/>
    <property type="match status" value="1"/>
</dbReference>
<keyword evidence="10 15" id="KW-0408">Iron</keyword>
<dbReference type="PRINTS" id="PR01166">
    <property type="entry name" value="CYCOXIDASEII"/>
</dbReference>
<dbReference type="Gene3D" id="1.10.287.90">
    <property type="match status" value="1"/>
</dbReference>
<dbReference type="InterPro" id="IPR014222">
    <property type="entry name" value="Cyt_c_oxidase_su2"/>
</dbReference>
<evidence type="ECO:0000256" key="4">
    <source>
        <dbReference type="ARBA" id="ARBA00022660"/>
    </source>
</evidence>
<evidence type="ECO:0000256" key="15">
    <source>
        <dbReference type="PROSITE-ProRule" id="PRU00433"/>
    </source>
</evidence>
<dbReference type="GO" id="GO:0042773">
    <property type="term" value="P:ATP synthesis coupled electron transport"/>
    <property type="evidence" value="ECO:0007669"/>
    <property type="project" value="TreeGrafter"/>
</dbReference>
<dbReference type="Pfam" id="PF00116">
    <property type="entry name" value="COX2"/>
    <property type="match status" value="1"/>
</dbReference>
<name>A0A075R727_BRELA</name>
<dbReference type="GO" id="GO:0016491">
    <property type="term" value="F:oxidoreductase activity"/>
    <property type="evidence" value="ECO:0007669"/>
    <property type="project" value="UniProtKB-KW"/>
</dbReference>
<dbReference type="eggNOG" id="COG2010">
    <property type="taxonomic scope" value="Bacteria"/>
</dbReference>
<dbReference type="InterPro" id="IPR011759">
    <property type="entry name" value="Cyt_c_oxidase_su2_TM_dom"/>
</dbReference>
<dbReference type="InterPro" id="IPR002429">
    <property type="entry name" value="CcO_II-like_C"/>
</dbReference>
<keyword evidence="7" id="KW-1278">Translocase</keyword>
<comment type="function">
    <text evidence="13 17">Subunits I and II form the functional core of the enzyme complex. Electrons originating in cytochrome c are transferred via heme a and Cu(A) to the binuclear center formed by heme a3 and Cu(B).</text>
</comment>
<dbReference type="NCBIfam" id="TIGR02866">
    <property type="entry name" value="CoxB"/>
    <property type="match status" value="1"/>
</dbReference>
<dbReference type="RefSeq" id="WP_003335081.1">
    <property type="nucleotide sequence ID" value="NZ_CP007806.1"/>
</dbReference>
<dbReference type="EMBL" id="CP007806">
    <property type="protein sequence ID" value="AIG25390.1"/>
    <property type="molecule type" value="Genomic_DNA"/>
</dbReference>
<organism evidence="22 23">
    <name type="scientific">Brevibacillus laterosporus LMG 15441</name>
    <dbReference type="NCBI Taxonomy" id="1042163"/>
    <lineage>
        <taxon>Bacteria</taxon>
        <taxon>Bacillati</taxon>
        <taxon>Bacillota</taxon>
        <taxon>Bacilli</taxon>
        <taxon>Bacillales</taxon>
        <taxon>Paenibacillaceae</taxon>
        <taxon>Brevibacillus</taxon>
    </lineage>
</organism>
<dbReference type="HOGENOM" id="CLU_036876_1_1_9"/>
<dbReference type="GO" id="GO:0005507">
    <property type="term" value="F:copper ion binding"/>
    <property type="evidence" value="ECO:0007669"/>
    <property type="project" value="InterPro"/>
</dbReference>
<keyword evidence="15" id="KW-0349">Heme</keyword>
<dbReference type="PANTHER" id="PTHR22888">
    <property type="entry name" value="CYTOCHROME C OXIDASE, SUBUNIT II"/>
    <property type="match status" value="1"/>
</dbReference>
<evidence type="ECO:0000256" key="1">
    <source>
        <dbReference type="ARBA" id="ARBA00004141"/>
    </source>
</evidence>
<comment type="similarity">
    <text evidence="2 16">Belongs to the cytochrome c oxidase subunit 2 family.</text>
</comment>
<evidence type="ECO:0000259" key="20">
    <source>
        <dbReference type="PROSITE" id="PS50999"/>
    </source>
</evidence>
<evidence type="ECO:0000256" key="14">
    <source>
        <dbReference type="ARBA" id="ARBA00047816"/>
    </source>
</evidence>
<dbReference type="PROSITE" id="PS51007">
    <property type="entry name" value="CYTC"/>
    <property type="match status" value="1"/>
</dbReference>
<dbReference type="EC" id="7.1.1.9" evidence="17"/>
<evidence type="ECO:0000259" key="21">
    <source>
        <dbReference type="PROSITE" id="PS51007"/>
    </source>
</evidence>
<dbReference type="GO" id="GO:0004129">
    <property type="term" value="F:cytochrome-c oxidase activity"/>
    <property type="evidence" value="ECO:0007669"/>
    <property type="project" value="UniProtKB-EC"/>
</dbReference>
<evidence type="ECO:0000256" key="3">
    <source>
        <dbReference type="ARBA" id="ARBA00022448"/>
    </source>
</evidence>
<evidence type="ECO:0000313" key="23">
    <source>
        <dbReference type="Proteomes" id="UP000005850"/>
    </source>
</evidence>
<accession>A0A075R727</accession>
<evidence type="ECO:0000256" key="6">
    <source>
        <dbReference type="ARBA" id="ARBA00022723"/>
    </source>
</evidence>
<evidence type="ECO:0000256" key="8">
    <source>
        <dbReference type="ARBA" id="ARBA00022982"/>
    </source>
</evidence>
<dbReference type="eggNOG" id="COG1622">
    <property type="taxonomic scope" value="Bacteria"/>
</dbReference>
<feature type="domain" description="Cytochrome oxidase subunit II copper A binding" evidence="19">
    <location>
        <begin position="125"/>
        <end position="237"/>
    </location>
</feature>
<keyword evidence="8 16" id="KW-0249">Electron transport</keyword>
<dbReference type="Pfam" id="PF02790">
    <property type="entry name" value="COX2_TM"/>
    <property type="match status" value="1"/>
</dbReference>
<evidence type="ECO:0000256" key="16">
    <source>
        <dbReference type="RuleBase" id="RU000456"/>
    </source>
</evidence>
<dbReference type="InterPro" id="IPR034236">
    <property type="entry name" value="CuRO_CcO_Caa3_II"/>
</dbReference>
<keyword evidence="5 16" id="KW-0812">Transmembrane</keyword>
<feature type="domain" description="Cytochrome c" evidence="21">
    <location>
        <begin position="250"/>
        <end position="337"/>
    </location>
</feature>
<protein>
    <recommendedName>
        <fullName evidence="17">Cytochrome c oxidase subunit 2</fullName>
        <ecNumber evidence="17">7.1.1.9</ecNumber>
    </recommendedName>
</protein>
<evidence type="ECO:0000256" key="18">
    <source>
        <dbReference type="SAM" id="Phobius"/>
    </source>
</evidence>
<dbReference type="PROSITE" id="PS50857">
    <property type="entry name" value="COX2_CUA"/>
    <property type="match status" value="1"/>
</dbReference>
<evidence type="ECO:0000256" key="10">
    <source>
        <dbReference type="ARBA" id="ARBA00023004"/>
    </source>
</evidence>
<comment type="subcellular location">
    <subcellularLocation>
        <location evidence="16">Cell membrane</location>
        <topology evidence="16">Multi-pass membrane protein</topology>
    </subcellularLocation>
    <subcellularLocation>
        <location evidence="1">Membrane</location>
        <topology evidence="1">Multi-pass membrane protein</topology>
    </subcellularLocation>
</comment>
<dbReference type="CDD" id="cd04213">
    <property type="entry name" value="CuRO_CcO_Caa3_II"/>
    <property type="match status" value="1"/>
</dbReference>
<evidence type="ECO:0000256" key="12">
    <source>
        <dbReference type="ARBA" id="ARBA00023136"/>
    </source>
</evidence>
<dbReference type="KEGG" id="blr:BRLA_c010500"/>
<keyword evidence="9 18" id="KW-1133">Transmembrane helix</keyword>
<comment type="cofactor">
    <cofactor evidence="17">
        <name>Cu cation</name>
        <dbReference type="ChEBI" id="CHEBI:23378"/>
    </cofactor>
    <text evidence="17">Binds a copper A center.</text>
</comment>
<dbReference type="AlphaFoldDB" id="A0A075R727"/>
<dbReference type="InterPro" id="IPR009056">
    <property type="entry name" value="Cyt_c-like_dom"/>
</dbReference>
<keyword evidence="12 18" id="KW-0472">Membrane</keyword>
<evidence type="ECO:0000313" key="22">
    <source>
        <dbReference type="EMBL" id="AIG25390.1"/>
    </source>
</evidence>
<dbReference type="InterPro" id="IPR008972">
    <property type="entry name" value="Cupredoxin"/>
</dbReference>
<dbReference type="PROSITE" id="PS51257">
    <property type="entry name" value="PROKAR_LIPOPROTEIN"/>
    <property type="match status" value="1"/>
</dbReference>
<evidence type="ECO:0000259" key="19">
    <source>
        <dbReference type="PROSITE" id="PS50857"/>
    </source>
</evidence>
<dbReference type="InterPro" id="IPR045187">
    <property type="entry name" value="CcO_II"/>
</dbReference>
<dbReference type="Proteomes" id="UP000005850">
    <property type="component" value="Chromosome"/>
</dbReference>
<keyword evidence="4 16" id="KW-0679">Respiratory chain</keyword>
<dbReference type="GO" id="GO:0005886">
    <property type="term" value="C:plasma membrane"/>
    <property type="evidence" value="ECO:0007669"/>
    <property type="project" value="UniProtKB-SubCell"/>
</dbReference>
<evidence type="ECO:0000256" key="7">
    <source>
        <dbReference type="ARBA" id="ARBA00022967"/>
    </source>
</evidence>
<keyword evidence="22" id="KW-0560">Oxidoreductase</keyword>
<evidence type="ECO:0000256" key="17">
    <source>
        <dbReference type="RuleBase" id="RU004024"/>
    </source>
</evidence>
<dbReference type="InterPro" id="IPR036257">
    <property type="entry name" value="Cyt_c_oxidase_su2_TM_sf"/>
</dbReference>
<evidence type="ECO:0000256" key="5">
    <source>
        <dbReference type="ARBA" id="ARBA00022692"/>
    </source>
</evidence>
<keyword evidence="23" id="KW-1185">Reference proteome</keyword>
<dbReference type="PROSITE" id="PS00078">
    <property type="entry name" value="COX2"/>
    <property type="match status" value="1"/>
</dbReference>
<sequence length="339" mass="37865">MMRRLQQVGRLLPMLVMVALLLTGCGDPYLSALQPKGTVAGMQYDLIKLSVTIMLGVFTVVVVIFTYVLIRYRKRKGDNSIPEQIEGNHKLEIIWTVIPFILLIVLAIPMVSTTFTLAKDYSNDKDALQVKVTGHQFWWEFEYPDLKINTAQELYIPVNKKAYLSLEASDVIHSFWVPALGGKKDTNPGMTNHMWLESPVEGTFQGRCAELCGPSHALMDFKVKVVSQEEFDKWVVQMTKGENAPAENKAVATQGEEVFKQSCISCHAVDGNGGKIGPDLTNFGNRQTVAGVLPNDKQHVAEWLKDPESVKPGNLMPNLKLNDDQVDALVEYLSSLKRQ</sequence>
<dbReference type="SUPFAM" id="SSF81464">
    <property type="entry name" value="Cytochrome c oxidase subunit II-like, transmembrane region"/>
    <property type="match status" value="1"/>
</dbReference>
<dbReference type="Gene3D" id="2.60.40.420">
    <property type="entry name" value="Cupredoxins - blue copper proteins"/>
    <property type="match status" value="1"/>
</dbReference>
<dbReference type="InterPro" id="IPR001505">
    <property type="entry name" value="Copper_CuA"/>
</dbReference>
<feature type="domain" description="Cytochrome oxidase subunit II transmembrane region profile" evidence="20">
    <location>
        <begin position="24"/>
        <end position="121"/>
    </location>
</feature>
<dbReference type="SUPFAM" id="SSF49503">
    <property type="entry name" value="Cupredoxins"/>
    <property type="match status" value="1"/>
</dbReference>
<evidence type="ECO:0000256" key="11">
    <source>
        <dbReference type="ARBA" id="ARBA00023008"/>
    </source>
</evidence>
<keyword evidence="3 16" id="KW-0813">Transport</keyword>
<dbReference type="PANTHER" id="PTHR22888:SF10">
    <property type="entry name" value="CYTOCHROME C OXIDASE SUBUNIT 2"/>
    <property type="match status" value="1"/>
</dbReference>
<feature type="transmembrane region" description="Helical" evidence="18">
    <location>
        <begin position="50"/>
        <end position="70"/>
    </location>
</feature>